<evidence type="ECO:0000313" key="2">
    <source>
        <dbReference type="Proteomes" id="UP000185674"/>
    </source>
</evidence>
<geneLocation type="plasmid" evidence="2">
    <name>pgfj2</name>
</geneLocation>
<sequence>MNINELRPHIKSRIAHEFGTAFLDELDFSVKNKMLEKDAYVHANYSSAELAKQESPKYEPGLLMDSLLSAATTTGHLAQVQDTKPKGHQFVQMITRNCHVVIMRKDSSNTKNAKFYVEQSLSNLGLVKGNQNDLLIQAILAEDVEFDDLLFVCVTSYWNTDFQLLDIDFIVPHPLENIPIFTFSLAELKKSASEPMTDVAEEPILAIKKRLEEVDIRPLASGE</sequence>
<gene>
    <name evidence="1" type="ORF">BEN76_17050</name>
</gene>
<proteinExistence type="predicted"/>
<accession>A0A1P8ENJ9</accession>
<protein>
    <submittedName>
        <fullName evidence="1">Uncharacterized protein</fullName>
    </submittedName>
</protein>
<name>A0A1P8ENJ9_9GAMM</name>
<dbReference type="RefSeq" id="WP_076033763.1">
    <property type="nucleotide sequence ID" value="NZ_CP016898.1"/>
</dbReference>
<organism evidence="1 2">
    <name type="scientific">Acinetobacter soli</name>
    <dbReference type="NCBI Taxonomy" id="487316"/>
    <lineage>
        <taxon>Bacteria</taxon>
        <taxon>Pseudomonadati</taxon>
        <taxon>Pseudomonadota</taxon>
        <taxon>Gammaproteobacteria</taxon>
        <taxon>Moraxellales</taxon>
        <taxon>Moraxellaceae</taxon>
        <taxon>Acinetobacter</taxon>
    </lineage>
</organism>
<evidence type="ECO:0000313" key="1">
    <source>
        <dbReference type="EMBL" id="APV37755.1"/>
    </source>
</evidence>
<dbReference type="Proteomes" id="UP000185674">
    <property type="component" value="Plasmid pGFJ2"/>
</dbReference>
<dbReference type="EMBL" id="CP016898">
    <property type="protein sequence ID" value="APV37755.1"/>
    <property type="molecule type" value="Genomic_DNA"/>
</dbReference>
<dbReference type="KEGG" id="asol:BEN76_17050"/>
<keyword evidence="1" id="KW-0614">Plasmid</keyword>
<reference evidence="1 2" key="1">
    <citation type="submission" date="2016-08" db="EMBL/GenBank/DDBJ databases">
        <title>Complete genome sequence of Acinetobacter baylyi strain GFJ2.</title>
        <authorList>
            <person name="Tabata M."/>
            <person name="Kuboki S."/>
            <person name="Gibu N."/>
            <person name="Kinouchi Y."/>
            <person name="Vangnai A."/>
            <person name="Kasai D."/>
            <person name="Fukuda M."/>
        </authorList>
    </citation>
    <scope>NUCLEOTIDE SEQUENCE [LARGE SCALE GENOMIC DNA]</scope>
    <source>
        <strain evidence="1 2">GFJ2</strain>
        <plasmid evidence="2">Plasmid pgfj2</plasmid>
    </source>
</reference>
<dbReference type="AlphaFoldDB" id="A0A1P8ENJ9"/>